<evidence type="ECO:0000313" key="2">
    <source>
        <dbReference type="Proteomes" id="UP000651085"/>
    </source>
</evidence>
<organism evidence="1 2">
    <name type="scientific">Jilunia laotingensis</name>
    <dbReference type="NCBI Taxonomy" id="2763675"/>
    <lineage>
        <taxon>Bacteria</taxon>
        <taxon>Pseudomonadati</taxon>
        <taxon>Bacteroidota</taxon>
        <taxon>Bacteroidia</taxon>
        <taxon>Bacteroidales</taxon>
        <taxon>Bacteroidaceae</taxon>
        <taxon>Jilunia</taxon>
    </lineage>
</organism>
<name>A0A926IPC5_9BACT</name>
<dbReference type="AlphaFoldDB" id="A0A926IPC5"/>
<sequence>MFKILTKKETNFLIELAVILKRYDVMIAAKDKTVEISIFDGDDVENGEVKNPIKFYSEFDESDIYELMVDTKEIIDNVSEIKELINNISGIKGYFKIKRSLEEEE</sequence>
<proteinExistence type="predicted"/>
<keyword evidence="2" id="KW-1185">Reference proteome</keyword>
<gene>
    <name evidence="1" type="ORF">H8744_03805</name>
</gene>
<dbReference type="RefSeq" id="WP_262433581.1">
    <property type="nucleotide sequence ID" value="NZ_JACRTF010000001.1"/>
</dbReference>
<protein>
    <submittedName>
        <fullName evidence="1">Uncharacterized protein</fullName>
    </submittedName>
</protein>
<dbReference type="Proteomes" id="UP000651085">
    <property type="component" value="Unassembled WGS sequence"/>
</dbReference>
<dbReference type="EMBL" id="JACRTF010000001">
    <property type="protein sequence ID" value="MBC8592380.1"/>
    <property type="molecule type" value="Genomic_DNA"/>
</dbReference>
<evidence type="ECO:0000313" key="1">
    <source>
        <dbReference type="EMBL" id="MBC8592380.1"/>
    </source>
</evidence>
<comment type="caution">
    <text evidence="1">The sequence shown here is derived from an EMBL/GenBank/DDBJ whole genome shotgun (WGS) entry which is preliminary data.</text>
</comment>
<reference evidence="1" key="1">
    <citation type="submission" date="2020-08" db="EMBL/GenBank/DDBJ databases">
        <title>Genome public.</title>
        <authorList>
            <person name="Liu C."/>
            <person name="Sun Q."/>
        </authorList>
    </citation>
    <scope>NUCLEOTIDE SEQUENCE</scope>
    <source>
        <strain evidence="1">N12</strain>
    </source>
</reference>
<accession>A0A926IPC5</accession>